<evidence type="ECO:0000313" key="2">
    <source>
        <dbReference type="Proteomes" id="UP000189661"/>
    </source>
</evidence>
<name>A0ABN4XES1_9BACL</name>
<proteinExistence type="predicted"/>
<dbReference type="Proteomes" id="UP000189661">
    <property type="component" value="Chromosome"/>
</dbReference>
<evidence type="ECO:0008006" key="3">
    <source>
        <dbReference type="Google" id="ProtNLM"/>
    </source>
</evidence>
<protein>
    <recommendedName>
        <fullName evidence="3">XRE family transcriptional regulator</fullName>
    </recommendedName>
</protein>
<reference evidence="1 2" key="1">
    <citation type="submission" date="2017-01" db="EMBL/GenBank/DDBJ databases">
        <title>Planococcus faecalis genome complete sequence.</title>
        <authorList>
            <person name="Lee P.C."/>
        </authorList>
    </citation>
    <scope>NUCLEOTIDE SEQUENCE [LARGE SCALE GENOMIC DNA]</scope>
    <source>
        <strain evidence="1 2">AJ003</strain>
    </source>
</reference>
<gene>
    <name evidence="1" type="ORF">AJGP001_02920</name>
</gene>
<organism evidence="1 2">
    <name type="scientific">Planococcus faecalis</name>
    <dbReference type="NCBI Taxonomy" id="1598147"/>
    <lineage>
        <taxon>Bacteria</taxon>
        <taxon>Bacillati</taxon>
        <taxon>Bacillota</taxon>
        <taxon>Bacilli</taxon>
        <taxon>Bacillales</taxon>
        <taxon>Caryophanaceae</taxon>
        <taxon>Planococcus</taxon>
    </lineage>
</organism>
<dbReference type="RefSeq" id="WP_071154651.1">
    <property type="nucleotide sequence ID" value="NZ_CP019401.1"/>
</dbReference>
<accession>A0ABN4XES1</accession>
<sequence>MIKERRINHPSHVKAIMQEQINILRLNQDLEPMAKARTIAYLSNTALSAYKDGEMSEKIEQIMKQLDIK</sequence>
<evidence type="ECO:0000313" key="1">
    <source>
        <dbReference type="EMBL" id="AQU78312.1"/>
    </source>
</evidence>
<keyword evidence="2" id="KW-1185">Reference proteome</keyword>
<dbReference type="EMBL" id="CP019401">
    <property type="protein sequence ID" value="AQU78312.1"/>
    <property type="molecule type" value="Genomic_DNA"/>
</dbReference>